<sequence length="537" mass="59972">MKLIRATIVAGILAGITACATINAPEGGPKDLTAPTLQASSPQDQQLNVKTNTIRLVFDEEVQQKNLQKELLITPNVNKRYEVRSDKNELTLEFEEPLQDSTTFSFNFREGIVDITEQNKAVNLKISFSTGSFIDSSSVSGRVVNILKQTPEKGAVVALYQAEDTMSFRKHRPYYLTNTDSAGNYEIENIKEGSYRVYALVDKNSNTFYDNEEERVAYLTEPIRIMPGTDSVLLQTVRIDTKKPILLQREKYLDRFIANYNEGIQQFELKAMAGGADTLVHRLSADGKAVELFKTVNFSGGKTILTAVDSSGNITADTIEIAFEGKRAKRITGAQLKVMNTPAKGSYRAKQPVTIVLETPVSIKGNTLVTLMTDTVVLQQLTYPEQVRLDKTGTEISFNLPELNRRMKQVSVVLDSTALVPTIGEPLTFTSISIPIAEENGTGTISGAITTKSESYIVQLLNSEYKVVEEKKNPQKNLFKDIEPGAYRVRVLIDENKNGKWDKGDPEMKRAPEKVYIYPEVIDVRANWERENINLTF</sequence>
<feature type="signal peptide" evidence="2">
    <location>
        <begin position="1"/>
        <end position="20"/>
    </location>
</feature>
<evidence type="ECO:0000259" key="4">
    <source>
        <dbReference type="Pfam" id="PF14686"/>
    </source>
</evidence>
<dbReference type="InterPro" id="IPR013784">
    <property type="entry name" value="Carb-bd-like_fold"/>
</dbReference>
<evidence type="ECO:0000259" key="3">
    <source>
        <dbReference type="Pfam" id="PF13205"/>
    </source>
</evidence>
<evidence type="ECO:0000313" key="6">
    <source>
        <dbReference type="Proteomes" id="UP001500552"/>
    </source>
</evidence>
<feature type="domain" description="Rhamnogalacturonan lyase" evidence="4">
    <location>
        <begin position="153"/>
        <end position="202"/>
    </location>
</feature>
<dbReference type="Pfam" id="PF13205">
    <property type="entry name" value="Big_5"/>
    <property type="match status" value="1"/>
</dbReference>
<keyword evidence="1 2" id="KW-0732">Signal</keyword>
<keyword evidence="6" id="KW-1185">Reference proteome</keyword>
<dbReference type="InterPro" id="IPR032812">
    <property type="entry name" value="SbsA_Ig"/>
</dbReference>
<evidence type="ECO:0000256" key="2">
    <source>
        <dbReference type="SAM" id="SignalP"/>
    </source>
</evidence>
<gene>
    <name evidence="5" type="ORF">GCM10023188_02810</name>
</gene>
<dbReference type="EMBL" id="BAABHC010000001">
    <property type="protein sequence ID" value="GAA4423697.1"/>
    <property type="molecule type" value="Genomic_DNA"/>
</dbReference>
<feature type="domain" description="SbsA Ig-like" evidence="3">
    <location>
        <begin position="32"/>
        <end position="130"/>
    </location>
</feature>
<evidence type="ECO:0000313" key="5">
    <source>
        <dbReference type="EMBL" id="GAA4423697.1"/>
    </source>
</evidence>
<reference evidence="6" key="1">
    <citation type="journal article" date="2019" name="Int. J. Syst. Evol. Microbiol.">
        <title>The Global Catalogue of Microorganisms (GCM) 10K type strain sequencing project: providing services to taxonomists for standard genome sequencing and annotation.</title>
        <authorList>
            <consortium name="The Broad Institute Genomics Platform"/>
            <consortium name="The Broad Institute Genome Sequencing Center for Infectious Disease"/>
            <person name="Wu L."/>
            <person name="Ma J."/>
        </authorList>
    </citation>
    <scope>NUCLEOTIDE SEQUENCE [LARGE SCALE GENOMIC DNA]</scope>
    <source>
        <strain evidence="6">JCM 17926</strain>
    </source>
</reference>
<dbReference type="Pfam" id="PF14686">
    <property type="entry name" value="fn3_3"/>
    <property type="match status" value="1"/>
</dbReference>
<protein>
    <submittedName>
        <fullName evidence="5">Ig-like domain-containing protein</fullName>
    </submittedName>
</protein>
<dbReference type="Gene3D" id="2.60.40.1120">
    <property type="entry name" value="Carboxypeptidase-like, regulatory domain"/>
    <property type="match status" value="1"/>
</dbReference>
<evidence type="ECO:0000256" key="1">
    <source>
        <dbReference type="ARBA" id="ARBA00022729"/>
    </source>
</evidence>
<feature type="chain" id="PRO_5045670367" evidence="2">
    <location>
        <begin position="21"/>
        <end position="537"/>
    </location>
</feature>
<comment type="caution">
    <text evidence="5">The sequence shown here is derived from an EMBL/GenBank/DDBJ whole genome shotgun (WGS) entry which is preliminary data.</text>
</comment>
<accession>A0ABP8L7H6</accession>
<dbReference type="InterPro" id="IPR029413">
    <property type="entry name" value="RG-lyase_II"/>
</dbReference>
<dbReference type="Proteomes" id="UP001500552">
    <property type="component" value="Unassembled WGS sequence"/>
</dbReference>
<dbReference type="SUPFAM" id="SSF49452">
    <property type="entry name" value="Starch-binding domain-like"/>
    <property type="match status" value="1"/>
</dbReference>
<name>A0ABP8L7H6_9BACT</name>
<organism evidence="5 6">
    <name type="scientific">Pontibacter saemangeumensis</name>
    <dbReference type="NCBI Taxonomy" id="1084525"/>
    <lineage>
        <taxon>Bacteria</taxon>
        <taxon>Pseudomonadati</taxon>
        <taxon>Bacteroidota</taxon>
        <taxon>Cytophagia</taxon>
        <taxon>Cytophagales</taxon>
        <taxon>Hymenobacteraceae</taxon>
        <taxon>Pontibacter</taxon>
    </lineage>
</organism>
<dbReference type="RefSeq" id="WP_345156350.1">
    <property type="nucleotide sequence ID" value="NZ_BAABHC010000001.1"/>
</dbReference>
<dbReference type="PROSITE" id="PS51257">
    <property type="entry name" value="PROKAR_LIPOPROTEIN"/>
    <property type="match status" value="1"/>
</dbReference>
<proteinExistence type="predicted"/>